<dbReference type="GO" id="GO:0009374">
    <property type="term" value="F:biotin binding"/>
    <property type="evidence" value="ECO:0007669"/>
    <property type="project" value="InterPro"/>
</dbReference>
<keyword evidence="5 8" id="KW-1015">Disulfide bond</keyword>
<evidence type="ECO:0000313" key="10">
    <source>
        <dbReference type="Proteomes" id="UP000515156"/>
    </source>
</evidence>
<dbReference type="PRINTS" id="PR00709">
    <property type="entry name" value="AVIDIN"/>
</dbReference>
<organism evidence="10 11">
    <name type="scientific">Microcaecilia unicolor</name>
    <dbReference type="NCBI Taxonomy" id="1415580"/>
    <lineage>
        <taxon>Eukaryota</taxon>
        <taxon>Metazoa</taxon>
        <taxon>Chordata</taxon>
        <taxon>Craniata</taxon>
        <taxon>Vertebrata</taxon>
        <taxon>Euteleostomi</taxon>
        <taxon>Amphibia</taxon>
        <taxon>Gymnophiona</taxon>
        <taxon>Siphonopidae</taxon>
        <taxon>Microcaecilia</taxon>
    </lineage>
</organism>
<evidence type="ECO:0000313" key="11">
    <source>
        <dbReference type="RefSeq" id="XP_030048635.1"/>
    </source>
</evidence>
<keyword evidence="7" id="KW-0092">Biotin</keyword>
<name>A0A6P7XDE8_9AMPH</name>
<protein>
    <submittedName>
        <fullName evidence="11">Avidin-like</fullName>
    </submittedName>
</protein>
<evidence type="ECO:0000256" key="4">
    <source>
        <dbReference type="ARBA" id="ARBA00022729"/>
    </source>
</evidence>
<dbReference type="RefSeq" id="XP_030048635.1">
    <property type="nucleotide sequence ID" value="XM_030192775.1"/>
</dbReference>
<evidence type="ECO:0000256" key="5">
    <source>
        <dbReference type="ARBA" id="ARBA00023157"/>
    </source>
</evidence>
<dbReference type="KEGG" id="muo:115462780"/>
<dbReference type="Pfam" id="PF01382">
    <property type="entry name" value="Avidin"/>
    <property type="match status" value="1"/>
</dbReference>
<keyword evidence="4 9" id="KW-0732">Signal</keyword>
<keyword evidence="3" id="KW-0964">Secreted</keyword>
<accession>A0A6P7XDE8</accession>
<evidence type="ECO:0000256" key="9">
    <source>
        <dbReference type="SAM" id="SignalP"/>
    </source>
</evidence>
<dbReference type="InterPro" id="IPR005468">
    <property type="entry name" value="Avidin/str"/>
</dbReference>
<feature type="signal peptide" evidence="9">
    <location>
        <begin position="1"/>
        <end position="24"/>
    </location>
</feature>
<keyword evidence="6" id="KW-0325">Glycoprotein</keyword>
<dbReference type="GeneID" id="115462780"/>
<evidence type="ECO:0000256" key="1">
    <source>
        <dbReference type="ARBA" id="ARBA00004613"/>
    </source>
</evidence>
<dbReference type="PROSITE" id="PS51257">
    <property type="entry name" value="PROKAR_LIPOPROTEIN"/>
    <property type="match status" value="1"/>
</dbReference>
<proteinExistence type="inferred from homology"/>
<dbReference type="SUPFAM" id="SSF50876">
    <property type="entry name" value="Avidin/streptavidin"/>
    <property type="match status" value="1"/>
</dbReference>
<evidence type="ECO:0000256" key="8">
    <source>
        <dbReference type="PIRSR" id="PIRSR605468-51"/>
    </source>
</evidence>
<dbReference type="PANTHER" id="PTHR34399:SF3">
    <property type="entry name" value="AVID PROTEIN-RELATED"/>
    <property type="match status" value="1"/>
</dbReference>
<dbReference type="Gene3D" id="2.40.128.30">
    <property type="entry name" value="Avidin-like"/>
    <property type="match status" value="1"/>
</dbReference>
<dbReference type="AlphaFoldDB" id="A0A6P7XDE8"/>
<dbReference type="InterPro" id="IPR005469">
    <property type="entry name" value="Avidin"/>
</dbReference>
<dbReference type="Proteomes" id="UP000515156">
    <property type="component" value="Chromosome 2"/>
</dbReference>
<gene>
    <name evidence="11" type="primary">LOC115462780</name>
</gene>
<feature type="disulfide bond" evidence="8">
    <location>
        <begin position="26"/>
        <end position="102"/>
    </location>
</feature>
<sequence>MEKKIILCGVQLLVLMSSCYSTDAQCLLTGRWQNELGSNMTISQVDGKGFFTGVYMTQVSLTNRTIIESPLTGAQQLRDEPTVGFSVNWKFAASVTSWTGQCYKDPQGKEFLITTWLLREETPVEENWRATRVGLDVFIRI</sequence>
<reference evidence="11" key="1">
    <citation type="submission" date="2025-08" db="UniProtKB">
        <authorList>
            <consortium name="RefSeq"/>
        </authorList>
    </citation>
    <scope>IDENTIFICATION</scope>
</reference>
<dbReference type="InterPro" id="IPR036896">
    <property type="entry name" value="Avidin-like_sf"/>
</dbReference>
<keyword evidence="10" id="KW-1185">Reference proteome</keyword>
<dbReference type="GO" id="GO:0005576">
    <property type="term" value="C:extracellular region"/>
    <property type="evidence" value="ECO:0007669"/>
    <property type="project" value="UniProtKB-SubCell"/>
</dbReference>
<dbReference type="PROSITE" id="PS51326">
    <property type="entry name" value="AVIDIN_2"/>
    <property type="match status" value="1"/>
</dbReference>
<evidence type="ECO:0000256" key="3">
    <source>
        <dbReference type="ARBA" id="ARBA00022525"/>
    </source>
</evidence>
<evidence type="ECO:0000256" key="7">
    <source>
        <dbReference type="ARBA" id="ARBA00023267"/>
    </source>
</evidence>
<feature type="chain" id="PRO_5028109838" evidence="9">
    <location>
        <begin position="25"/>
        <end position="141"/>
    </location>
</feature>
<dbReference type="OrthoDB" id="2821340at2759"/>
<evidence type="ECO:0000256" key="6">
    <source>
        <dbReference type="ARBA" id="ARBA00023180"/>
    </source>
</evidence>
<dbReference type="PANTHER" id="PTHR34399">
    <property type="entry name" value="AVIDIN-RELATED"/>
    <property type="match status" value="1"/>
</dbReference>
<dbReference type="InParanoid" id="A0A6P7XDE8"/>
<comment type="subcellular location">
    <subcellularLocation>
        <location evidence="1">Secreted</location>
    </subcellularLocation>
</comment>
<evidence type="ECO:0000256" key="2">
    <source>
        <dbReference type="ARBA" id="ARBA00006297"/>
    </source>
</evidence>
<comment type="similarity">
    <text evidence="2">Belongs to the avidin/streptavidin family.</text>
</comment>
<dbReference type="InterPro" id="IPR051764">
    <property type="entry name" value="Avidin/Streptavidin-rel"/>
</dbReference>